<dbReference type="EMBL" id="JAPWGY010000003">
    <property type="protein sequence ID" value="MCZ4281346.1"/>
    <property type="molecule type" value="Genomic_DNA"/>
</dbReference>
<organism evidence="1 2">
    <name type="scientific">Kiloniella laminariae</name>
    <dbReference type="NCBI Taxonomy" id="454162"/>
    <lineage>
        <taxon>Bacteria</taxon>
        <taxon>Pseudomonadati</taxon>
        <taxon>Pseudomonadota</taxon>
        <taxon>Alphaproteobacteria</taxon>
        <taxon>Rhodospirillales</taxon>
        <taxon>Kiloniellaceae</taxon>
        <taxon>Kiloniella</taxon>
    </lineage>
</organism>
<proteinExistence type="predicted"/>
<comment type="caution">
    <text evidence="1">The sequence shown here is derived from an EMBL/GenBank/DDBJ whole genome shotgun (WGS) entry which is preliminary data.</text>
</comment>
<dbReference type="InterPro" id="IPR029068">
    <property type="entry name" value="Glyas_Bleomycin-R_OHBP_Dase"/>
</dbReference>
<dbReference type="RefSeq" id="WP_269423505.1">
    <property type="nucleotide sequence ID" value="NZ_JAPWGY010000003.1"/>
</dbReference>
<dbReference type="Proteomes" id="UP001069802">
    <property type="component" value="Unassembled WGS sequence"/>
</dbReference>
<evidence type="ECO:0008006" key="3">
    <source>
        <dbReference type="Google" id="ProtNLM"/>
    </source>
</evidence>
<dbReference type="Gene3D" id="3.10.180.10">
    <property type="entry name" value="2,3-Dihydroxybiphenyl 1,2-Dioxygenase, domain 1"/>
    <property type="match status" value="1"/>
</dbReference>
<dbReference type="SUPFAM" id="SSF54593">
    <property type="entry name" value="Glyoxalase/Bleomycin resistance protein/Dihydroxybiphenyl dioxygenase"/>
    <property type="match status" value="1"/>
</dbReference>
<sequence>MSRKLFINLPVANLEHSKIFFEKLGFSFNPGFSDDTALCMAISEHNYAMLLTHEKFQGFTPRKIADAHTSS</sequence>
<dbReference type="PANTHER" id="PTHR36503">
    <property type="entry name" value="BLR2520 PROTEIN"/>
    <property type="match status" value="1"/>
</dbReference>
<evidence type="ECO:0000313" key="2">
    <source>
        <dbReference type="Proteomes" id="UP001069802"/>
    </source>
</evidence>
<dbReference type="PANTHER" id="PTHR36503:SF2">
    <property type="entry name" value="BLR2408 PROTEIN"/>
    <property type="match status" value="1"/>
</dbReference>
<keyword evidence="2" id="KW-1185">Reference proteome</keyword>
<gene>
    <name evidence="1" type="ORF">O4H49_11190</name>
</gene>
<accession>A0ABT4LJT1</accession>
<protein>
    <recommendedName>
        <fullName evidence="3">Glyoxalase</fullName>
    </recommendedName>
</protein>
<name>A0ABT4LJT1_9PROT</name>
<reference evidence="1" key="1">
    <citation type="submission" date="2022-12" db="EMBL/GenBank/DDBJ databases">
        <title>Bacterial isolates from different developmental stages of Nematostella vectensis.</title>
        <authorList>
            <person name="Fraune S."/>
        </authorList>
    </citation>
    <scope>NUCLEOTIDE SEQUENCE</scope>
    <source>
        <strain evidence="1">G21630-S1</strain>
    </source>
</reference>
<evidence type="ECO:0000313" key="1">
    <source>
        <dbReference type="EMBL" id="MCZ4281346.1"/>
    </source>
</evidence>